<evidence type="ECO:0000256" key="8">
    <source>
        <dbReference type="ARBA" id="ARBA00022741"/>
    </source>
</evidence>
<dbReference type="InterPro" id="IPR016185">
    <property type="entry name" value="PreATP-grasp_dom_sf"/>
</dbReference>
<dbReference type="InterPro" id="IPR011054">
    <property type="entry name" value="Rudment_hybrid_motif"/>
</dbReference>
<dbReference type="Pfam" id="PF00289">
    <property type="entry name" value="Biotin_carb_N"/>
    <property type="match status" value="1"/>
</dbReference>
<keyword evidence="6 17" id="KW-0436">Ligase</keyword>
<proteinExistence type="predicted"/>
<dbReference type="SUPFAM" id="SSF56059">
    <property type="entry name" value="Glutathione synthetase ATP-binding domain-like"/>
    <property type="match status" value="1"/>
</dbReference>
<dbReference type="InterPro" id="IPR011764">
    <property type="entry name" value="Biotin_carboxylation_dom"/>
</dbReference>
<name>A0A537J133_9BACT</name>
<keyword evidence="7" id="KW-0479">Metal-binding</keyword>
<dbReference type="SUPFAM" id="SSF52440">
    <property type="entry name" value="PreATP-grasp domain"/>
    <property type="match status" value="1"/>
</dbReference>
<evidence type="ECO:0000256" key="11">
    <source>
        <dbReference type="ARBA" id="ARBA00022842"/>
    </source>
</evidence>
<dbReference type="InterPro" id="IPR005482">
    <property type="entry name" value="Biotin_COase_C"/>
</dbReference>
<evidence type="ECO:0000256" key="16">
    <source>
        <dbReference type="PROSITE-ProRule" id="PRU00409"/>
    </source>
</evidence>
<keyword evidence="10 16" id="KW-0067">ATP-binding</keyword>
<dbReference type="InterPro" id="IPR013815">
    <property type="entry name" value="ATP_grasp_subdomain_1"/>
</dbReference>
<evidence type="ECO:0000256" key="17">
    <source>
        <dbReference type="RuleBase" id="RU365063"/>
    </source>
</evidence>
<evidence type="ECO:0000313" key="20">
    <source>
        <dbReference type="EMBL" id="TMI77225.1"/>
    </source>
</evidence>
<dbReference type="Pfam" id="PF02786">
    <property type="entry name" value="CPSase_L_D2"/>
    <property type="match status" value="1"/>
</dbReference>
<evidence type="ECO:0000256" key="12">
    <source>
        <dbReference type="ARBA" id="ARBA00023098"/>
    </source>
</evidence>
<dbReference type="PROSITE" id="PS50975">
    <property type="entry name" value="ATP_GRASP"/>
    <property type="match status" value="1"/>
</dbReference>
<feature type="domain" description="ATP-grasp" evidence="18">
    <location>
        <begin position="120"/>
        <end position="317"/>
    </location>
</feature>
<keyword evidence="13 17" id="KW-0275">Fatty acid biosynthesis</keyword>
<evidence type="ECO:0000256" key="6">
    <source>
        <dbReference type="ARBA" id="ARBA00022598"/>
    </source>
</evidence>
<evidence type="ECO:0000256" key="13">
    <source>
        <dbReference type="ARBA" id="ARBA00023160"/>
    </source>
</evidence>
<evidence type="ECO:0000256" key="2">
    <source>
        <dbReference type="ARBA" id="ARBA00004956"/>
    </source>
</evidence>
<dbReference type="AlphaFoldDB" id="A0A537J133"/>
<protein>
    <recommendedName>
        <fullName evidence="4 17">Biotin carboxylase</fullName>
        <ecNumber evidence="4 17">6.3.4.14</ecNumber>
    </recommendedName>
    <alternativeName>
        <fullName evidence="17">Acetyl-coenzyme A carboxylase biotin carboxylase subunit A</fullName>
    </alternativeName>
</protein>
<organism evidence="20 21">
    <name type="scientific">Candidatus Segetimicrobium genomatis</name>
    <dbReference type="NCBI Taxonomy" id="2569760"/>
    <lineage>
        <taxon>Bacteria</taxon>
        <taxon>Bacillati</taxon>
        <taxon>Candidatus Sysuimicrobiota</taxon>
        <taxon>Candidatus Sysuimicrobiia</taxon>
        <taxon>Candidatus Sysuimicrobiales</taxon>
        <taxon>Candidatus Segetimicrobiaceae</taxon>
        <taxon>Candidatus Segetimicrobium</taxon>
    </lineage>
</organism>
<dbReference type="GO" id="GO:0046872">
    <property type="term" value="F:metal ion binding"/>
    <property type="evidence" value="ECO:0007669"/>
    <property type="project" value="UniProtKB-KW"/>
</dbReference>
<keyword evidence="8 16" id="KW-0547">Nucleotide-binding</keyword>
<dbReference type="Gene3D" id="3.30.1490.20">
    <property type="entry name" value="ATP-grasp fold, A domain"/>
    <property type="match status" value="1"/>
</dbReference>
<dbReference type="FunFam" id="3.40.50.20:FF:000010">
    <property type="entry name" value="Propionyl-CoA carboxylase subunit alpha"/>
    <property type="match status" value="1"/>
</dbReference>
<evidence type="ECO:0000256" key="14">
    <source>
        <dbReference type="ARBA" id="ARBA00023267"/>
    </source>
</evidence>
<evidence type="ECO:0000256" key="9">
    <source>
        <dbReference type="ARBA" id="ARBA00022832"/>
    </source>
</evidence>
<evidence type="ECO:0000256" key="1">
    <source>
        <dbReference type="ARBA" id="ARBA00003761"/>
    </source>
</evidence>
<dbReference type="GO" id="GO:0005524">
    <property type="term" value="F:ATP binding"/>
    <property type="evidence" value="ECO:0007669"/>
    <property type="project" value="UniProtKB-UniRule"/>
</dbReference>
<keyword evidence="9 17" id="KW-0276">Fatty acid metabolism</keyword>
<keyword evidence="12 17" id="KW-0443">Lipid metabolism</keyword>
<evidence type="ECO:0000313" key="21">
    <source>
        <dbReference type="Proteomes" id="UP000318834"/>
    </source>
</evidence>
<dbReference type="FunFam" id="3.30.470.20:FF:000028">
    <property type="entry name" value="Methylcrotonoyl-CoA carboxylase subunit alpha, mitochondrial"/>
    <property type="match status" value="1"/>
</dbReference>
<dbReference type="InterPro" id="IPR005481">
    <property type="entry name" value="BC-like_N"/>
</dbReference>
<dbReference type="GO" id="GO:2001295">
    <property type="term" value="P:malonyl-CoA biosynthetic process"/>
    <property type="evidence" value="ECO:0007669"/>
    <property type="project" value="UniProtKB-UniPathway"/>
</dbReference>
<dbReference type="InterPro" id="IPR011761">
    <property type="entry name" value="ATP-grasp"/>
</dbReference>
<dbReference type="EC" id="6.3.4.14" evidence="4 17"/>
<keyword evidence="5 17" id="KW-0444">Lipid biosynthesis</keyword>
<keyword evidence="11" id="KW-0460">Magnesium</keyword>
<dbReference type="GO" id="GO:0004075">
    <property type="term" value="F:biotin carboxylase activity"/>
    <property type="evidence" value="ECO:0007669"/>
    <property type="project" value="UniProtKB-EC"/>
</dbReference>
<dbReference type="UniPathway" id="UPA00655">
    <property type="reaction ID" value="UER00711"/>
</dbReference>
<feature type="domain" description="Biotin carboxylation" evidence="19">
    <location>
        <begin position="1"/>
        <end position="446"/>
    </location>
</feature>
<evidence type="ECO:0000256" key="7">
    <source>
        <dbReference type="ARBA" id="ARBA00022723"/>
    </source>
</evidence>
<dbReference type="PROSITE" id="PS50979">
    <property type="entry name" value="BC"/>
    <property type="match status" value="1"/>
</dbReference>
<comment type="function">
    <text evidence="1 17">This protein is a component of the acetyl coenzyme A carboxylase complex; first, biotin carboxylase catalyzes the carboxylation of the carrier protein and then the transcarboxylase transfers the carboxyl group to form malonyl-CoA.</text>
</comment>
<evidence type="ECO:0000256" key="5">
    <source>
        <dbReference type="ARBA" id="ARBA00022516"/>
    </source>
</evidence>
<dbReference type="Pfam" id="PF02785">
    <property type="entry name" value="Biotin_carb_C"/>
    <property type="match status" value="1"/>
</dbReference>
<sequence length="456" mass="50047">MFRKLLIANRGEIAVRVIRACQELGIRTVAVYSDADRHALHVRMADEAFCIGPPAAAESYLNIPNIMSTAELLGVDAIHPGYGFLAENPHFSEICQDVNITFVGPPPEAIAIMGNKAAARQRMKAAGVPVVPGSEGPVRNESEATDVARSVGFPIIVKASAGGGGRGMRVVHTREDLRRALQTAQAEAEAAFGSGELYLEKYVEEPRHIEVQILADKHNDVIHLGARDCSIQRRHQKLLEESPPPGVRDRFIRALGKAAVRAAHAINYTSAGTVEFLVDRDGHFYFMEMNTRIQVEHPVTEMVTGTDIVKLQMKVAVGEKLGINQGDVEIRGHAIECRVNAEDPRHDFRPSPGTVAMFVPPGGPGVRVDTHVYTGYTIPPYYDSLLAKVITWGADRAEAITRMRRALAEFEIAGVPTTIPFHLMVLDNAFFRRGEVYTNFVQRRIDLSALAPHLST</sequence>
<reference evidence="20 21" key="1">
    <citation type="journal article" date="2019" name="Nat. Microbiol.">
        <title>Mediterranean grassland soil C-N compound turnover is dependent on rainfall and depth, and is mediated by genomically divergent microorganisms.</title>
        <authorList>
            <person name="Diamond S."/>
            <person name="Andeer P.F."/>
            <person name="Li Z."/>
            <person name="Crits-Christoph A."/>
            <person name="Burstein D."/>
            <person name="Anantharaman K."/>
            <person name="Lane K.R."/>
            <person name="Thomas B.C."/>
            <person name="Pan C."/>
            <person name="Northen T.R."/>
            <person name="Banfield J.F."/>
        </authorList>
    </citation>
    <scope>NUCLEOTIDE SEQUENCE [LARGE SCALE GENOMIC DNA]</scope>
    <source>
        <strain evidence="20">NP_8</strain>
    </source>
</reference>
<evidence type="ECO:0000259" key="18">
    <source>
        <dbReference type="PROSITE" id="PS50975"/>
    </source>
</evidence>
<dbReference type="NCBIfam" id="NF006367">
    <property type="entry name" value="PRK08591.1"/>
    <property type="match status" value="1"/>
</dbReference>
<dbReference type="InterPro" id="IPR051602">
    <property type="entry name" value="ACC_Biotin_Carboxylase"/>
</dbReference>
<dbReference type="Gene3D" id="3.30.470.20">
    <property type="entry name" value="ATP-grasp fold, B domain"/>
    <property type="match status" value="1"/>
</dbReference>
<comment type="subunit">
    <text evidence="3 17">Acetyl-CoA carboxylase is a heterohexamer of biotin carboxyl carrier protein, biotin carboxylase and the two subunits of carboxyl transferase in a 2:2 complex.</text>
</comment>
<dbReference type="EMBL" id="VBAP01000005">
    <property type="protein sequence ID" value="TMI77225.1"/>
    <property type="molecule type" value="Genomic_DNA"/>
</dbReference>
<dbReference type="FunFam" id="3.30.1490.20:FF:000018">
    <property type="entry name" value="Biotin carboxylase"/>
    <property type="match status" value="1"/>
</dbReference>
<comment type="caution">
    <text evidence="20">The sequence shown here is derived from an EMBL/GenBank/DDBJ whole genome shotgun (WGS) entry which is preliminary data.</text>
</comment>
<dbReference type="GO" id="GO:0006633">
    <property type="term" value="P:fatty acid biosynthetic process"/>
    <property type="evidence" value="ECO:0007669"/>
    <property type="project" value="UniProtKB-KW"/>
</dbReference>
<dbReference type="PANTHER" id="PTHR48095">
    <property type="entry name" value="PYRUVATE CARBOXYLASE SUBUNIT A"/>
    <property type="match status" value="1"/>
</dbReference>
<dbReference type="Gene3D" id="3.40.50.20">
    <property type="match status" value="1"/>
</dbReference>
<dbReference type="SUPFAM" id="SSF51246">
    <property type="entry name" value="Rudiment single hybrid motif"/>
    <property type="match status" value="1"/>
</dbReference>
<comment type="pathway">
    <text evidence="2 17">Lipid metabolism; malonyl-CoA biosynthesis; malonyl-CoA from acetyl-CoA: step 1/1.</text>
</comment>
<evidence type="ECO:0000256" key="3">
    <source>
        <dbReference type="ARBA" id="ARBA00011750"/>
    </source>
</evidence>
<dbReference type="PROSITE" id="PS00866">
    <property type="entry name" value="CPSASE_1"/>
    <property type="match status" value="1"/>
</dbReference>
<evidence type="ECO:0000256" key="4">
    <source>
        <dbReference type="ARBA" id="ARBA00013263"/>
    </source>
</evidence>
<dbReference type="PROSITE" id="PS00867">
    <property type="entry name" value="CPSASE_2"/>
    <property type="match status" value="1"/>
</dbReference>
<dbReference type="Proteomes" id="UP000318834">
    <property type="component" value="Unassembled WGS sequence"/>
</dbReference>
<comment type="catalytic activity">
    <reaction evidence="15 17">
        <text>N(6)-biotinyl-L-lysyl-[protein] + hydrogencarbonate + ATP = N(6)-carboxybiotinyl-L-lysyl-[protein] + ADP + phosphate + H(+)</text>
        <dbReference type="Rhea" id="RHEA:13501"/>
        <dbReference type="Rhea" id="RHEA-COMP:10505"/>
        <dbReference type="Rhea" id="RHEA-COMP:10506"/>
        <dbReference type="ChEBI" id="CHEBI:15378"/>
        <dbReference type="ChEBI" id="CHEBI:17544"/>
        <dbReference type="ChEBI" id="CHEBI:30616"/>
        <dbReference type="ChEBI" id="CHEBI:43474"/>
        <dbReference type="ChEBI" id="CHEBI:83144"/>
        <dbReference type="ChEBI" id="CHEBI:83145"/>
        <dbReference type="ChEBI" id="CHEBI:456216"/>
        <dbReference type="EC" id="6.3.4.14"/>
    </reaction>
</comment>
<gene>
    <name evidence="20" type="primary">accC</name>
    <name evidence="20" type="ORF">E6H05_00915</name>
</gene>
<dbReference type="InterPro" id="IPR005479">
    <property type="entry name" value="CPAse_ATP-bd"/>
</dbReference>
<accession>A0A537J133</accession>
<dbReference type="SMART" id="SM00878">
    <property type="entry name" value="Biotin_carb_C"/>
    <property type="match status" value="1"/>
</dbReference>
<keyword evidence="14 17" id="KW-0092">Biotin</keyword>
<evidence type="ECO:0000256" key="15">
    <source>
        <dbReference type="ARBA" id="ARBA00048600"/>
    </source>
</evidence>
<dbReference type="InterPro" id="IPR004549">
    <property type="entry name" value="Acetyl_CoA_COase_biotin_COase"/>
</dbReference>
<evidence type="ECO:0000259" key="19">
    <source>
        <dbReference type="PROSITE" id="PS50979"/>
    </source>
</evidence>
<dbReference type="NCBIfam" id="TIGR00514">
    <property type="entry name" value="accC"/>
    <property type="match status" value="1"/>
</dbReference>
<dbReference type="PANTHER" id="PTHR48095:SF2">
    <property type="entry name" value="BIOTIN CARBOXYLASE, CHLOROPLASTIC"/>
    <property type="match status" value="1"/>
</dbReference>
<evidence type="ECO:0000256" key="10">
    <source>
        <dbReference type="ARBA" id="ARBA00022840"/>
    </source>
</evidence>